<dbReference type="InterPro" id="IPR008927">
    <property type="entry name" value="6-PGluconate_DH-like_C_sf"/>
</dbReference>
<keyword evidence="5" id="KW-1185">Reference proteome</keyword>
<dbReference type="Gene3D" id="1.10.1040.10">
    <property type="entry name" value="N-(1-d-carboxylethyl)-l-norvaline Dehydrogenase, domain 2"/>
    <property type="match status" value="1"/>
</dbReference>
<dbReference type="GO" id="GO:0070403">
    <property type="term" value="F:NAD+ binding"/>
    <property type="evidence" value="ECO:0007669"/>
    <property type="project" value="InterPro"/>
</dbReference>
<dbReference type="Gene3D" id="2.120.10.30">
    <property type="entry name" value="TolB, C-terminal domain"/>
    <property type="match status" value="2"/>
</dbReference>
<gene>
    <name evidence="4" type="ORF">P168DRAFT_255738</name>
</gene>
<feature type="non-terminal residue" evidence="4">
    <location>
        <position position="616"/>
    </location>
</feature>
<dbReference type="RefSeq" id="XP_024692017.1">
    <property type="nucleotide sequence ID" value="XM_024834482.1"/>
</dbReference>
<dbReference type="SUPFAM" id="SSF63825">
    <property type="entry name" value="YWTD domain"/>
    <property type="match status" value="1"/>
</dbReference>
<organism evidence="4 5">
    <name type="scientific">Aspergillus campestris (strain IBT 28561)</name>
    <dbReference type="NCBI Taxonomy" id="1392248"/>
    <lineage>
        <taxon>Eukaryota</taxon>
        <taxon>Fungi</taxon>
        <taxon>Dikarya</taxon>
        <taxon>Ascomycota</taxon>
        <taxon>Pezizomycotina</taxon>
        <taxon>Eurotiomycetes</taxon>
        <taxon>Eurotiomycetidae</taxon>
        <taxon>Eurotiales</taxon>
        <taxon>Aspergillaceae</taxon>
        <taxon>Aspergillus</taxon>
        <taxon>Aspergillus subgen. Circumdati</taxon>
    </lineage>
</organism>
<dbReference type="Proteomes" id="UP000234254">
    <property type="component" value="Unassembled WGS sequence"/>
</dbReference>
<evidence type="ECO:0000256" key="1">
    <source>
        <dbReference type="ARBA" id="ARBA00023002"/>
    </source>
</evidence>
<evidence type="ECO:0000313" key="4">
    <source>
        <dbReference type="EMBL" id="PKY03423.1"/>
    </source>
</evidence>
<dbReference type="GeneID" id="36542006"/>
<name>A0A2I1D0L5_ASPC2</name>
<dbReference type="PANTHER" id="PTHR48075:SF10">
    <property type="entry name" value="DEHYDROGENASE, PUTATIVE (AFU_ORTHOLOGUE AFUA_5G10070)-RELATED"/>
    <property type="match status" value="1"/>
</dbReference>
<dbReference type="InterPro" id="IPR006176">
    <property type="entry name" value="3-OHacyl-CoA_DH_NAD-bd"/>
</dbReference>
<reference evidence="4" key="1">
    <citation type="submission" date="2016-12" db="EMBL/GenBank/DDBJ databases">
        <title>The genomes of Aspergillus section Nigri reveals drivers in fungal speciation.</title>
        <authorList>
            <consortium name="DOE Joint Genome Institute"/>
            <person name="Vesth T.C."/>
            <person name="Nybo J."/>
            <person name="Theobald S."/>
            <person name="Brandl J."/>
            <person name="Frisvad J.C."/>
            <person name="Nielsen K.F."/>
            <person name="Lyhne E.K."/>
            <person name="Kogle M.E."/>
            <person name="Kuo A."/>
            <person name="Riley R."/>
            <person name="Clum A."/>
            <person name="Nolan M."/>
            <person name="Lipzen A."/>
            <person name="Salamov A."/>
            <person name="Henrissat B."/>
            <person name="Wiebenga A."/>
            <person name="De vries R.P."/>
            <person name="Grigoriev I.V."/>
            <person name="Mortensen U.H."/>
            <person name="Andersen M.R."/>
            <person name="Baker S.E."/>
        </authorList>
    </citation>
    <scope>NUCLEOTIDE SEQUENCE</scope>
    <source>
        <strain evidence="4">IBT 28561</strain>
    </source>
</reference>
<dbReference type="EMBL" id="MSFM01000008">
    <property type="protein sequence ID" value="PKY03423.1"/>
    <property type="molecule type" value="Genomic_DNA"/>
</dbReference>
<dbReference type="SUPFAM" id="SSF48179">
    <property type="entry name" value="6-phosphogluconate dehydrogenase C-terminal domain-like"/>
    <property type="match status" value="1"/>
</dbReference>
<dbReference type="GO" id="GO:0016616">
    <property type="term" value="F:oxidoreductase activity, acting on the CH-OH group of donors, NAD or NADP as acceptor"/>
    <property type="evidence" value="ECO:0007669"/>
    <property type="project" value="InterPro"/>
</dbReference>
<dbReference type="Pfam" id="PF00725">
    <property type="entry name" value="3HCDH"/>
    <property type="match status" value="1"/>
</dbReference>
<protein>
    <submittedName>
        <fullName evidence="4">NAD(P)-binding protein</fullName>
    </submittedName>
</protein>
<dbReference type="InterPro" id="IPR036291">
    <property type="entry name" value="NAD(P)-bd_dom_sf"/>
</dbReference>
<dbReference type="SMART" id="SM00135">
    <property type="entry name" value="LY"/>
    <property type="match status" value="5"/>
</dbReference>
<evidence type="ECO:0000259" key="2">
    <source>
        <dbReference type="Pfam" id="PF00725"/>
    </source>
</evidence>
<evidence type="ECO:0000313" key="5">
    <source>
        <dbReference type="Proteomes" id="UP000234254"/>
    </source>
</evidence>
<accession>A0A2I1D0L5</accession>
<dbReference type="OrthoDB" id="5958943at2759"/>
<dbReference type="GO" id="GO:0006631">
    <property type="term" value="P:fatty acid metabolic process"/>
    <property type="evidence" value="ECO:0007669"/>
    <property type="project" value="InterPro"/>
</dbReference>
<dbReference type="InterPro" id="IPR013328">
    <property type="entry name" value="6PGD_dom2"/>
</dbReference>
<dbReference type="InterPro" id="IPR006108">
    <property type="entry name" value="3HC_DH_C"/>
</dbReference>
<keyword evidence="1" id="KW-0560">Oxidoreductase</keyword>
<proteinExistence type="predicted"/>
<dbReference type="InterPro" id="IPR000033">
    <property type="entry name" value="LDLR_classB_rpt"/>
</dbReference>
<dbReference type="InterPro" id="IPR011042">
    <property type="entry name" value="6-blade_b-propeller_TolB-like"/>
</dbReference>
<dbReference type="Pfam" id="PF02737">
    <property type="entry name" value="3HCDH_N"/>
    <property type="match status" value="1"/>
</dbReference>
<dbReference type="VEuPathDB" id="FungiDB:P168DRAFT_255738"/>
<dbReference type="PANTHER" id="PTHR48075">
    <property type="entry name" value="3-HYDROXYACYL-COA DEHYDROGENASE FAMILY PROTEIN"/>
    <property type="match status" value="1"/>
</dbReference>
<sequence length="616" mass="67119">MHLAWNPPQNYRSRPVAVLGAGVLGRRIGMFHLLLVTFDLTLAACIWASAGYNVSVRDPNPEQRTAGVAYVEENVVAYAQKTGQLPGKCQAFPDIKGAVDNAWLVIEAVPEKIELKIATFAELEATAPRDCILASNSSSYKSSEMIVGVSDSAKARILNMHYYMPPACMIVELMTDGYTHEGLIPFMAERSKEAATSPYVARKESTGFIFNRLWAAVKREVLTILSDGVSEPKEIDSMWNEMFVKGNTLPCEMMDRVGLDTVAFIEKHYIDERGLSPGTTVDFLQKHYLNDGKLGNKSSKGGLYPPAEPQATAPSTQSKLLVLDLGLSAATSPLQSGEILELTTEGKLQHCVVPQQALPDGLGVDRDSGRIFWTCMGTPGKMDGAVYSATLDGGDIRTLVAPGTVNTPKQLAVHAAAQKIYFSDREGACVYRCGFDGADLELLIDNRSRTDTDYVRQWCVGVAVAPTLGRFYWTQKGPSKGGKGRIFSASIATPVGQSASSRDDVQCILGDLPEPIDLEIDETSRTLYWTDRGELPFGNSLNKVTLDAAGLPEPPTSSRKYEIVTRNLNEAIGLTLDREHGCVYITDLGGSIYRCNLDGTKKERLHLDDSRAFAGI</sequence>
<feature type="domain" description="3-hydroxyacyl-CoA dehydrogenase C-terminal" evidence="2">
    <location>
        <begin position="207"/>
        <end position="302"/>
    </location>
</feature>
<feature type="domain" description="3-hydroxyacyl-CoA dehydrogenase NAD binding" evidence="3">
    <location>
        <begin position="16"/>
        <end position="194"/>
    </location>
</feature>
<dbReference type="Gene3D" id="3.40.50.720">
    <property type="entry name" value="NAD(P)-binding Rossmann-like Domain"/>
    <property type="match status" value="1"/>
</dbReference>
<dbReference type="AlphaFoldDB" id="A0A2I1D0L5"/>
<comment type="caution">
    <text evidence="4">The sequence shown here is derived from an EMBL/GenBank/DDBJ whole genome shotgun (WGS) entry which is preliminary data.</text>
</comment>
<evidence type="ECO:0000259" key="3">
    <source>
        <dbReference type="Pfam" id="PF02737"/>
    </source>
</evidence>
<dbReference type="SUPFAM" id="SSF51735">
    <property type="entry name" value="NAD(P)-binding Rossmann-fold domains"/>
    <property type="match status" value="1"/>
</dbReference>